<keyword evidence="1" id="KW-0863">Zinc-finger</keyword>
<reference evidence="5" key="1">
    <citation type="submission" date="2025-08" db="UniProtKB">
        <authorList>
            <consortium name="RefSeq"/>
        </authorList>
    </citation>
    <scope>IDENTIFICATION</scope>
</reference>
<dbReference type="RefSeq" id="XP_014667285.1">
    <property type="nucleotide sequence ID" value="XM_014811799.1"/>
</dbReference>
<dbReference type="Gene3D" id="4.10.60.10">
    <property type="entry name" value="Zinc finger, CCHC-type"/>
    <property type="match status" value="1"/>
</dbReference>
<dbReference type="InterPro" id="IPR050951">
    <property type="entry name" value="Retrovirus_Pol_polyprotein"/>
</dbReference>
<evidence type="ECO:0000256" key="2">
    <source>
        <dbReference type="SAM" id="MobiDB-lite"/>
    </source>
</evidence>
<dbReference type="CDD" id="cd05481">
    <property type="entry name" value="retropepsin_like_LTR_1"/>
    <property type="match status" value="1"/>
</dbReference>
<name>A0ABM1E514_PRICU</name>
<dbReference type="GeneID" id="106808892"/>
<evidence type="ECO:0000313" key="5">
    <source>
        <dbReference type="RefSeq" id="XP_014667285.1"/>
    </source>
</evidence>
<feature type="domain" description="CCHC-type" evidence="3">
    <location>
        <begin position="163"/>
        <end position="179"/>
    </location>
</feature>
<feature type="region of interest" description="Disordered" evidence="2">
    <location>
        <begin position="180"/>
        <end position="214"/>
    </location>
</feature>
<evidence type="ECO:0000256" key="1">
    <source>
        <dbReference type="PROSITE-ProRule" id="PRU00047"/>
    </source>
</evidence>
<dbReference type="PROSITE" id="PS50158">
    <property type="entry name" value="ZF_CCHC"/>
    <property type="match status" value="1"/>
</dbReference>
<accession>A0ABM1E514</accession>
<keyword evidence="1" id="KW-0862">Zinc</keyword>
<dbReference type="PANTHER" id="PTHR37984">
    <property type="entry name" value="PROTEIN CBG26694"/>
    <property type="match status" value="1"/>
</dbReference>
<gene>
    <name evidence="5" type="primary">LOC106808892</name>
</gene>
<feature type="compositionally biased region" description="Basic and acidic residues" evidence="2">
    <location>
        <begin position="191"/>
        <end position="205"/>
    </location>
</feature>
<dbReference type="PANTHER" id="PTHR37984:SF7">
    <property type="entry name" value="INTEGRASE CATALYTIC DOMAIN-CONTAINING PROTEIN"/>
    <property type="match status" value="1"/>
</dbReference>
<keyword evidence="1" id="KW-0479">Metal-binding</keyword>
<dbReference type="InterPro" id="IPR001878">
    <property type="entry name" value="Znf_CCHC"/>
</dbReference>
<evidence type="ECO:0000259" key="3">
    <source>
        <dbReference type="PROSITE" id="PS50158"/>
    </source>
</evidence>
<sequence length="359" mass="41366">MRRVLASGLSTEDQKDPEKIWDLLESQVDATVKINFRVHRLEFFNMRQKPDEDITTYMSRLREKATKCEFVAEELHERLIEMIILSTPFDDFRKELLTKVKGHEIRQVLERGRDYEAIQASQASLSAMKGNGPRVDEVSVQKQKCHNCWLNHAPRSCPAYRDKCHTCGRLGHWKKLCRSGGSGPKKFQRSHKYERNNTSGHARDTKTRHRFDRRGQHELCVSDNESTSDSDTQAKSFYSLQVSDIALHNIDRSEAYASLIVHPTHPRVEGPIRLKVDTGAAGNTLPLRTYKQMFGDTPHMDILERERVRLTSYSGHSIKCIGSLKLGLQRRHNNEIQQHKFYVVDVPGPAIMAYKQVKT</sequence>
<evidence type="ECO:0000313" key="4">
    <source>
        <dbReference type="Proteomes" id="UP000695022"/>
    </source>
</evidence>
<keyword evidence="4" id="KW-1185">Reference proteome</keyword>
<proteinExistence type="predicted"/>
<dbReference type="Proteomes" id="UP000695022">
    <property type="component" value="Unplaced"/>
</dbReference>
<organism evidence="4 5">
    <name type="scientific">Priapulus caudatus</name>
    <name type="common">Priapulid worm</name>
    <dbReference type="NCBI Taxonomy" id="37621"/>
    <lineage>
        <taxon>Eukaryota</taxon>
        <taxon>Metazoa</taxon>
        <taxon>Ecdysozoa</taxon>
        <taxon>Scalidophora</taxon>
        <taxon>Priapulida</taxon>
        <taxon>Priapulimorpha</taxon>
        <taxon>Priapulimorphida</taxon>
        <taxon>Priapulidae</taxon>
        <taxon>Priapulus</taxon>
    </lineage>
</organism>
<protein>
    <submittedName>
        <fullName evidence="5">Uncharacterized protein LOC106808892</fullName>
    </submittedName>
</protein>